<dbReference type="EnsemblPlants" id="Kaladp0011s1010.1.v1.1">
    <property type="protein sequence ID" value="Kaladp0011s1010.1.v1.1"/>
    <property type="gene ID" value="Kaladp0011s1010.v1.1"/>
</dbReference>
<evidence type="ECO:0000256" key="1">
    <source>
        <dbReference type="SAM" id="MobiDB-lite"/>
    </source>
</evidence>
<reference evidence="2" key="1">
    <citation type="submission" date="2021-01" db="UniProtKB">
        <authorList>
            <consortium name="EnsemblPlants"/>
        </authorList>
    </citation>
    <scope>IDENTIFICATION</scope>
</reference>
<proteinExistence type="predicted"/>
<dbReference type="AlphaFoldDB" id="A0A7N0SXB6"/>
<dbReference type="Proteomes" id="UP000594263">
    <property type="component" value="Unplaced"/>
</dbReference>
<protein>
    <submittedName>
        <fullName evidence="2">Uncharacterized protein</fullName>
    </submittedName>
</protein>
<name>A0A7N0SXB6_KALFE</name>
<accession>A0A7N0SXB6</accession>
<feature type="compositionally biased region" description="Polar residues" evidence="1">
    <location>
        <begin position="52"/>
        <end position="67"/>
    </location>
</feature>
<sequence>MSFKVNLSRLRSTTFLSESLVLPISATGFDLFFFLLPIPTRNQPQISYSITDQKPQNLSSNPQQNRIGDSISVGYR</sequence>
<keyword evidence="3" id="KW-1185">Reference proteome</keyword>
<dbReference type="Gramene" id="Kaladp0011s1010.1.v1.1">
    <property type="protein sequence ID" value="Kaladp0011s1010.1.v1.1"/>
    <property type="gene ID" value="Kaladp0011s1010.v1.1"/>
</dbReference>
<feature type="region of interest" description="Disordered" evidence="1">
    <location>
        <begin position="52"/>
        <end position="76"/>
    </location>
</feature>
<evidence type="ECO:0000313" key="3">
    <source>
        <dbReference type="Proteomes" id="UP000594263"/>
    </source>
</evidence>
<evidence type="ECO:0000313" key="2">
    <source>
        <dbReference type="EnsemblPlants" id="Kaladp0011s1010.1.v1.1"/>
    </source>
</evidence>
<organism evidence="2 3">
    <name type="scientific">Kalanchoe fedtschenkoi</name>
    <name type="common">Lavender scallops</name>
    <name type="synonym">South American air plant</name>
    <dbReference type="NCBI Taxonomy" id="63787"/>
    <lineage>
        <taxon>Eukaryota</taxon>
        <taxon>Viridiplantae</taxon>
        <taxon>Streptophyta</taxon>
        <taxon>Embryophyta</taxon>
        <taxon>Tracheophyta</taxon>
        <taxon>Spermatophyta</taxon>
        <taxon>Magnoliopsida</taxon>
        <taxon>eudicotyledons</taxon>
        <taxon>Gunneridae</taxon>
        <taxon>Pentapetalae</taxon>
        <taxon>Saxifragales</taxon>
        <taxon>Crassulaceae</taxon>
        <taxon>Kalanchoe</taxon>
    </lineage>
</organism>